<accession>A0ABT4H6U3</accession>
<protein>
    <submittedName>
        <fullName evidence="2">GNAT family N-acetyltransferase</fullName>
    </submittedName>
</protein>
<dbReference type="SUPFAM" id="SSF55729">
    <property type="entry name" value="Acyl-CoA N-acyltransferases (Nat)"/>
    <property type="match status" value="1"/>
</dbReference>
<dbReference type="InterPro" id="IPR016181">
    <property type="entry name" value="Acyl_CoA_acyltransferase"/>
</dbReference>
<evidence type="ECO:0000259" key="1">
    <source>
        <dbReference type="PROSITE" id="PS51186"/>
    </source>
</evidence>
<comment type="caution">
    <text evidence="2">The sequence shown here is derived from an EMBL/GenBank/DDBJ whole genome shotgun (WGS) entry which is preliminary data.</text>
</comment>
<dbReference type="Pfam" id="PF00583">
    <property type="entry name" value="Acetyltransf_1"/>
    <property type="match status" value="1"/>
</dbReference>
<gene>
    <name evidence="2" type="ORF">M5X12_28010</name>
</gene>
<dbReference type="EMBL" id="JAMDNP010000087">
    <property type="protein sequence ID" value="MCY9764346.1"/>
    <property type="molecule type" value="Genomic_DNA"/>
</dbReference>
<feature type="domain" description="N-acetyltransferase" evidence="1">
    <location>
        <begin position="1"/>
        <end position="139"/>
    </location>
</feature>
<dbReference type="CDD" id="cd04301">
    <property type="entry name" value="NAT_SF"/>
    <property type="match status" value="1"/>
</dbReference>
<dbReference type="PROSITE" id="PS51186">
    <property type="entry name" value="GNAT"/>
    <property type="match status" value="1"/>
</dbReference>
<organism evidence="2 3">
    <name type="scientific">Paenibacillus alvei</name>
    <name type="common">Bacillus alvei</name>
    <dbReference type="NCBI Taxonomy" id="44250"/>
    <lineage>
        <taxon>Bacteria</taxon>
        <taxon>Bacillati</taxon>
        <taxon>Bacillota</taxon>
        <taxon>Bacilli</taxon>
        <taxon>Bacillales</taxon>
        <taxon>Paenibacillaceae</taxon>
        <taxon>Paenibacillus</taxon>
    </lineage>
</organism>
<reference evidence="2 3" key="1">
    <citation type="submission" date="2022-05" db="EMBL/GenBank/DDBJ databases">
        <title>Genome Sequencing of Bee-Associated Microbes.</title>
        <authorList>
            <person name="Dunlap C."/>
        </authorList>
    </citation>
    <scope>NUCLEOTIDE SEQUENCE [LARGE SCALE GENOMIC DNA]</scope>
    <source>
        <strain evidence="2 3">NRRL B-04010</strain>
    </source>
</reference>
<evidence type="ECO:0000313" key="3">
    <source>
        <dbReference type="Proteomes" id="UP001527181"/>
    </source>
</evidence>
<dbReference type="InterPro" id="IPR000182">
    <property type="entry name" value="GNAT_dom"/>
</dbReference>
<name>A0ABT4H6U3_PAEAL</name>
<proteinExistence type="predicted"/>
<keyword evidence="3" id="KW-1185">Reference proteome</keyword>
<dbReference type="Gene3D" id="3.40.630.30">
    <property type="match status" value="1"/>
</dbReference>
<evidence type="ECO:0000313" key="2">
    <source>
        <dbReference type="EMBL" id="MCY9764346.1"/>
    </source>
</evidence>
<dbReference type="RefSeq" id="WP_268599298.1">
    <property type="nucleotide sequence ID" value="NZ_JAKOBS010000051.1"/>
</dbReference>
<dbReference type="Proteomes" id="UP001527181">
    <property type="component" value="Unassembled WGS sequence"/>
</dbReference>
<sequence length="142" mass="16421">MSDKYSVTSGTNEEAEYVRNKLIEFNKKHVPNVKFEEVHLCVKNETGEIIAGLNGVVCWNWMEIDILWVDEGHRGEGHGAQLLQEADRIAREKNCTFITLNTFSFQAPNFYKKYGYEAIAMIEDAPIGYRQYFYKKDLVAND</sequence>